<sequence length="401" mass="44246">MASVAPLLLSLMTSGVVLLAAFKLSDTVYNTTSTVFAFLALVPALVSIGVVSEGLGWGIFTQLWIASRHTPEQTMTPANASEAARMELLKALSDRWWQHGRTSLGRSFGLNIQRPEFVTRGSSLYEQVQGHLQDHLFSRSTAETPVYLMDSTTGYFLRATQRRKLVLTSKPNASCLFYVERGKTHHWGFRAVATQRYMGQNIVQKLVATSKKLHAWEAFRVLQRPGDKGVGACSPLVYMILCSARFGKGMWLANRPAFAPSVPTSRSSNVNFDEDESLFSDHDHTSQKSSRKHGIFLSKQLNHAIGLMYSSDLSALMTHAGQVRTPLGLRALARAQTSPHLNGRSRQTNSGMLRSTMFTMLENGDEDDADTDLSGRATSFLLVNGDDSMEPLKPLRATVSD</sequence>
<name>A0A0P1AHN0_PLAHL</name>
<keyword evidence="3" id="KW-1185">Reference proteome</keyword>
<protein>
    <submittedName>
        <fullName evidence="2">Actin cross-linking</fullName>
    </submittedName>
</protein>
<dbReference type="Gene3D" id="2.80.10.50">
    <property type="match status" value="1"/>
</dbReference>
<evidence type="ECO:0000256" key="1">
    <source>
        <dbReference type="SAM" id="Phobius"/>
    </source>
</evidence>
<dbReference type="EMBL" id="CCYD01000468">
    <property type="protein sequence ID" value="CEG40268.1"/>
    <property type="molecule type" value="Genomic_DNA"/>
</dbReference>
<keyword evidence="1" id="KW-1133">Transmembrane helix</keyword>
<feature type="transmembrane region" description="Helical" evidence="1">
    <location>
        <begin position="35"/>
        <end position="60"/>
    </location>
</feature>
<organism evidence="2 3">
    <name type="scientific">Plasmopara halstedii</name>
    <name type="common">Downy mildew of sunflower</name>
    <dbReference type="NCBI Taxonomy" id="4781"/>
    <lineage>
        <taxon>Eukaryota</taxon>
        <taxon>Sar</taxon>
        <taxon>Stramenopiles</taxon>
        <taxon>Oomycota</taxon>
        <taxon>Peronosporomycetes</taxon>
        <taxon>Peronosporales</taxon>
        <taxon>Peronosporaceae</taxon>
        <taxon>Plasmopara</taxon>
    </lineage>
</organism>
<dbReference type="Proteomes" id="UP000054928">
    <property type="component" value="Unassembled WGS sequence"/>
</dbReference>
<dbReference type="GeneID" id="36405534"/>
<evidence type="ECO:0000313" key="3">
    <source>
        <dbReference type="Proteomes" id="UP000054928"/>
    </source>
</evidence>
<dbReference type="SUPFAM" id="SSF50405">
    <property type="entry name" value="Actin-crosslinking proteins"/>
    <property type="match status" value="1"/>
</dbReference>
<keyword evidence="1" id="KW-0812">Transmembrane</keyword>
<dbReference type="AlphaFoldDB" id="A0A0P1AHN0"/>
<evidence type="ECO:0000313" key="2">
    <source>
        <dbReference type="EMBL" id="CEG40268.1"/>
    </source>
</evidence>
<dbReference type="InterPro" id="IPR008999">
    <property type="entry name" value="Actin-crosslinking"/>
</dbReference>
<dbReference type="RefSeq" id="XP_024576637.1">
    <property type="nucleotide sequence ID" value="XM_024725907.1"/>
</dbReference>
<proteinExistence type="predicted"/>
<dbReference type="OrthoDB" id="123915at2759"/>
<reference evidence="3" key="1">
    <citation type="submission" date="2014-09" db="EMBL/GenBank/DDBJ databases">
        <authorList>
            <person name="Sharma Rahul"/>
            <person name="Thines Marco"/>
        </authorList>
    </citation>
    <scope>NUCLEOTIDE SEQUENCE [LARGE SCALE GENOMIC DNA]</scope>
</reference>
<keyword evidence="1" id="KW-0472">Membrane</keyword>
<accession>A0A0P1AHN0</accession>